<dbReference type="KEGG" id="apel:CA267_015030"/>
<evidence type="ECO:0000313" key="1">
    <source>
        <dbReference type="EMBL" id="QJR81971.1"/>
    </source>
</evidence>
<dbReference type="RefSeq" id="WP_075610165.1">
    <property type="nucleotide sequence ID" value="NZ_CP052766.1"/>
</dbReference>
<evidence type="ECO:0000313" key="2">
    <source>
        <dbReference type="Proteomes" id="UP000219285"/>
    </source>
</evidence>
<reference evidence="1 2" key="2">
    <citation type="submission" date="2020-04" db="EMBL/GenBank/DDBJ databases">
        <title>Complete genome sequence of Alteromonas pelagimontana 5.12T.</title>
        <authorList>
            <person name="Sinha R.K."/>
            <person name="Krishnan K.P."/>
            <person name="Kurian J.P."/>
        </authorList>
    </citation>
    <scope>NUCLEOTIDE SEQUENCE [LARGE SCALE GENOMIC DNA]</scope>
    <source>
        <strain evidence="1 2">5.12</strain>
    </source>
</reference>
<dbReference type="EMBL" id="CP052766">
    <property type="protein sequence ID" value="QJR81971.1"/>
    <property type="molecule type" value="Genomic_DNA"/>
</dbReference>
<proteinExistence type="predicted"/>
<reference evidence="2" key="1">
    <citation type="submission" date="2014-12" db="EMBL/GenBank/DDBJ databases">
        <title>Complete genome sequence of a multi-drug resistant Klebsiella pneumoniae.</title>
        <authorList>
            <person name="Hua X."/>
            <person name="Chen Q."/>
            <person name="Li X."/>
            <person name="Feng Y."/>
            <person name="Ruan Z."/>
            <person name="Yu Y."/>
        </authorList>
    </citation>
    <scope>NUCLEOTIDE SEQUENCE [LARGE SCALE GENOMIC DNA]</scope>
    <source>
        <strain evidence="2">5.12</strain>
    </source>
</reference>
<name>A0A6M4MFM6_9ALTE</name>
<keyword evidence="2" id="KW-1185">Reference proteome</keyword>
<gene>
    <name evidence="1" type="ORF">CA267_015030</name>
</gene>
<sequence length="280" mass="32862">MFVSDSLIFTELHKTAGSHIGKLLSQYVQGEQIGKHNRIPVQLRNRFVVGSIRNPWDWYVSLWGYGCDRKGSVFLQTSRKTDLRYTAIQLPQEMGARYGSPIVFMRQMYNDSKKNVRQWQECYCDPSDVDAFRRWIKLMFSPEYALDVGEGYGFTDFSKNAGLLSYRFFKLFSALDTEIYSKSCKASPDDLHELWKKQGFVDQFIRQENLEEDFLLGMEKAAVHLSDEQKSDIWRAKNNKTNTSSRKATSYYYDEETANLVLEREKFLIDFFNYRMDSIV</sequence>
<dbReference type="Proteomes" id="UP000219285">
    <property type="component" value="Chromosome"/>
</dbReference>
<organism evidence="1 2">
    <name type="scientific">Alteromonas pelagimontana</name>
    <dbReference type="NCBI Taxonomy" id="1858656"/>
    <lineage>
        <taxon>Bacteria</taxon>
        <taxon>Pseudomonadati</taxon>
        <taxon>Pseudomonadota</taxon>
        <taxon>Gammaproteobacteria</taxon>
        <taxon>Alteromonadales</taxon>
        <taxon>Alteromonadaceae</taxon>
        <taxon>Alteromonas/Salinimonas group</taxon>
        <taxon>Alteromonas</taxon>
    </lineage>
</organism>
<accession>A0A6M4MFM6</accession>
<evidence type="ECO:0008006" key="3">
    <source>
        <dbReference type="Google" id="ProtNLM"/>
    </source>
</evidence>
<protein>
    <recommendedName>
        <fullName evidence="3">Sulfotransferase family protein</fullName>
    </recommendedName>
</protein>
<dbReference type="OrthoDB" id="1408331at2"/>
<dbReference type="AlphaFoldDB" id="A0A6M4MFM6"/>